<dbReference type="GO" id="GO:0003677">
    <property type="term" value="F:DNA binding"/>
    <property type="evidence" value="ECO:0007669"/>
    <property type="project" value="UniProtKB-KW"/>
</dbReference>
<evidence type="ECO:0000256" key="3">
    <source>
        <dbReference type="ARBA" id="ARBA00023015"/>
    </source>
</evidence>
<dbReference type="SMART" id="SM00345">
    <property type="entry name" value="HTH_GNTR"/>
    <property type="match status" value="1"/>
</dbReference>
<dbReference type="InterPro" id="IPR036388">
    <property type="entry name" value="WH-like_DNA-bd_sf"/>
</dbReference>
<dbReference type="GeneID" id="92881775"/>
<dbReference type="InterPro" id="IPR015421">
    <property type="entry name" value="PyrdxlP-dep_Trfase_major"/>
</dbReference>
<keyword evidence="2" id="KW-0663">Pyridoxal phosphate</keyword>
<accession>A0AAD1NV14</accession>
<dbReference type="Gene3D" id="3.40.640.10">
    <property type="entry name" value="Type I PLP-dependent aspartate aminotransferase-like (Major domain)"/>
    <property type="match status" value="1"/>
</dbReference>
<evidence type="ECO:0000256" key="1">
    <source>
        <dbReference type="ARBA" id="ARBA00005384"/>
    </source>
</evidence>
<evidence type="ECO:0000313" key="7">
    <source>
        <dbReference type="EMBL" id="BCY24174.1"/>
    </source>
</evidence>
<dbReference type="Proteomes" id="UP000825072">
    <property type="component" value="Chromosome 1"/>
</dbReference>
<dbReference type="Gene3D" id="1.10.10.10">
    <property type="entry name" value="Winged helix-like DNA-binding domain superfamily/Winged helix DNA-binding domain"/>
    <property type="match status" value="1"/>
</dbReference>
<evidence type="ECO:0000256" key="4">
    <source>
        <dbReference type="ARBA" id="ARBA00023125"/>
    </source>
</evidence>
<dbReference type="Pfam" id="PF00392">
    <property type="entry name" value="GntR"/>
    <property type="match status" value="1"/>
</dbReference>
<keyword evidence="4" id="KW-0238">DNA-binding</keyword>
<dbReference type="PROSITE" id="PS50949">
    <property type="entry name" value="HTH_GNTR"/>
    <property type="match status" value="1"/>
</dbReference>
<gene>
    <name evidence="7" type="ORF">KB1_01640</name>
</gene>
<sequence>MRHPVSDLVLTPDAVTIPGIVDAIVAAISDGRLAESDPLPSTRGLAAQLGCSRTTTVAAYDELAAAGYAVAVAGSRTVVAPGATSAARERIATRVTPTESATPSTAIQGLDDPFPLRAGRPDATLINSADWRRSWRFAARQPISGDTSWECPSTALESAIIDHVRRHRGIVTDRVLLAAGTSAAITTMGAATGLPAVIEDPGYRRARDAFQLAGSPPLPCPVDDDGLCVDPLPDHACVVYLSPAHQFPMGTRMSLPRRQRIIEWAHDTGSQLIEDDYDGEFRYGVAPLPALRSLPGAADVVTYVGTSSKILTPSLQAAWIISPAAIADSLRHELALRRSGVATMTATALAHFVSTGCLDRHLARAARTYSARRIALIAALRRTMPRVVVGGIDAGLHVRVDLPDDRRVAQKLVGRGYQVDPVSDSCLSATASGLVIGYGCLPETRARDVAVAIRSVINE</sequence>
<proteinExistence type="inferred from homology"/>
<dbReference type="RefSeq" id="WP_002529206.1">
    <property type="nucleotide sequence ID" value="NZ_AP024747.1"/>
</dbReference>
<dbReference type="SUPFAM" id="SSF46785">
    <property type="entry name" value="Winged helix' DNA-binding domain"/>
    <property type="match status" value="1"/>
</dbReference>
<dbReference type="InterPro" id="IPR000524">
    <property type="entry name" value="Tscrpt_reg_HTH_GntR"/>
</dbReference>
<name>A0AAD1NV14_9ACTN</name>
<dbReference type="PANTHER" id="PTHR46577">
    <property type="entry name" value="HTH-TYPE TRANSCRIPTIONAL REGULATORY PROTEIN GABR"/>
    <property type="match status" value="1"/>
</dbReference>
<evidence type="ECO:0000256" key="2">
    <source>
        <dbReference type="ARBA" id="ARBA00022898"/>
    </source>
</evidence>
<organism evidence="7 8">
    <name type="scientific">Cutibacterium modestum</name>
    <dbReference type="NCBI Taxonomy" id="2559073"/>
    <lineage>
        <taxon>Bacteria</taxon>
        <taxon>Bacillati</taxon>
        <taxon>Actinomycetota</taxon>
        <taxon>Actinomycetes</taxon>
        <taxon>Propionibacteriales</taxon>
        <taxon>Propionibacteriaceae</taxon>
        <taxon>Cutibacterium</taxon>
    </lineage>
</organism>
<keyword evidence="5" id="KW-0804">Transcription</keyword>
<dbReference type="SUPFAM" id="SSF53383">
    <property type="entry name" value="PLP-dependent transferases"/>
    <property type="match status" value="1"/>
</dbReference>
<dbReference type="AlphaFoldDB" id="A0AAD1NV14"/>
<reference evidence="7" key="1">
    <citation type="submission" date="2021-06" db="EMBL/GenBank/DDBJ databases">
        <title>Genome sequence of Cutibacterium modestum strain KB17-24694.</title>
        <authorList>
            <person name="Dekio I."/>
            <person name="Asahina A."/>
            <person name="Nishida M."/>
        </authorList>
    </citation>
    <scope>NUCLEOTIDE SEQUENCE</scope>
    <source>
        <strain evidence="7">KB17-24694</strain>
    </source>
</reference>
<dbReference type="GO" id="GO:0030170">
    <property type="term" value="F:pyridoxal phosphate binding"/>
    <property type="evidence" value="ECO:0007669"/>
    <property type="project" value="InterPro"/>
</dbReference>
<evidence type="ECO:0000259" key="6">
    <source>
        <dbReference type="PROSITE" id="PS50949"/>
    </source>
</evidence>
<dbReference type="InterPro" id="IPR015424">
    <property type="entry name" value="PyrdxlP-dep_Trfase"/>
</dbReference>
<comment type="similarity">
    <text evidence="1">In the C-terminal section; belongs to the class-I pyridoxal-phosphate-dependent aminotransferase family.</text>
</comment>
<dbReference type="PANTHER" id="PTHR46577:SF1">
    <property type="entry name" value="HTH-TYPE TRANSCRIPTIONAL REGULATORY PROTEIN GABR"/>
    <property type="match status" value="1"/>
</dbReference>
<keyword evidence="3" id="KW-0805">Transcription regulation</keyword>
<dbReference type="InterPro" id="IPR036390">
    <property type="entry name" value="WH_DNA-bd_sf"/>
</dbReference>
<dbReference type="CDD" id="cd00609">
    <property type="entry name" value="AAT_like"/>
    <property type="match status" value="1"/>
</dbReference>
<protein>
    <submittedName>
        <fullName evidence="7">GntR family transcriptional regulator</fullName>
    </submittedName>
</protein>
<evidence type="ECO:0000313" key="8">
    <source>
        <dbReference type="Proteomes" id="UP000825072"/>
    </source>
</evidence>
<evidence type="ECO:0000256" key="5">
    <source>
        <dbReference type="ARBA" id="ARBA00023163"/>
    </source>
</evidence>
<dbReference type="InterPro" id="IPR004839">
    <property type="entry name" value="Aminotransferase_I/II_large"/>
</dbReference>
<dbReference type="InterPro" id="IPR051446">
    <property type="entry name" value="HTH_trans_reg/aminotransferase"/>
</dbReference>
<dbReference type="GO" id="GO:0003700">
    <property type="term" value="F:DNA-binding transcription factor activity"/>
    <property type="evidence" value="ECO:0007669"/>
    <property type="project" value="InterPro"/>
</dbReference>
<dbReference type="EMBL" id="AP024747">
    <property type="protein sequence ID" value="BCY24174.1"/>
    <property type="molecule type" value="Genomic_DNA"/>
</dbReference>
<feature type="domain" description="HTH gntR-type" evidence="6">
    <location>
        <begin position="14"/>
        <end position="82"/>
    </location>
</feature>
<dbReference type="Pfam" id="PF00155">
    <property type="entry name" value="Aminotran_1_2"/>
    <property type="match status" value="1"/>
</dbReference>